<dbReference type="SUPFAM" id="SSF56436">
    <property type="entry name" value="C-type lectin-like"/>
    <property type="match status" value="3"/>
</dbReference>
<protein>
    <recommendedName>
        <fullName evidence="1">C-type lectin domain-containing protein</fullName>
    </recommendedName>
</protein>
<dbReference type="AlphaFoldDB" id="A0AA47P937"/>
<dbReference type="Pfam" id="PF00059">
    <property type="entry name" value="Lectin_C"/>
    <property type="match status" value="2"/>
</dbReference>
<evidence type="ECO:0000259" key="1">
    <source>
        <dbReference type="PROSITE" id="PS50041"/>
    </source>
</evidence>
<dbReference type="Proteomes" id="UP001174136">
    <property type="component" value="Unassembled WGS sequence"/>
</dbReference>
<dbReference type="InterPro" id="IPR016186">
    <property type="entry name" value="C-type_lectin-like/link_sf"/>
</dbReference>
<gene>
    <name evidence="2" type="ORF">N1851_002060</name>
</gene>
<dbReference type="PANTHER" id="PTHR45784:SF8">
    <property type="entry name" value="C-TYPE MANNOSE RECEPTOR 2-RELATED"/>
    <property type="match status" value="1"/>
</dbReference>
<dbReference type="InterPro" id="IPR016187">
    <property type="entry name" value="CTDL_fold"/>
</dbReference>
<dbReference type="Gene3D" id="3.10.100.10">
    <property type="entry name" value="Mannose-Binding Protein A, subunit A"/>
    <property type="match status" value="3"/>
</dbReference>
<evidence type="ECO:0000313" key="2">
    <source>
        <dbReference type="EMBL" id="KAK0155581.1"/>
    </source>
</evidence>
<organism evidence="2 3">
    <name type="scientific">Merluccius polli</name>
    <name type="common">Benguela hake</name>
    <name type="synonym">Merluccius cadenati</name>
    <dbReference type="NCBI Taxonomy" id="89951"/>
    <lineage>
        <taxon>Eukaryota</taxon>
        <taxon>Metazoa</taxon>
        <taxon>Chordata</taxon>
        <taxon>Craniata</taxon>
        <taxon>Vertebrata</taxon>
        <taxon>Euteleostomi</taxon>
        <taxon>Actinopterygii</taxon>
        <taxon>Neopterygii</taxon>
        <taxon>Teleostei</taxon>
        <taxon>Neoteleostei</taxon>
        <taxon>Acanthomorphata</taxon>
        <taxon>Zeiogadaria</taxon>
        <taxon>Gadariae</taxon>
        <taxon>Gadiformes</taxon>
        <taxon>Gadoidei</taxon>
        <taxon>Merlucciidae</taxon>
        <taxon>Merluccius</taxon>
    </lineage>
</organism>
<feature type="domain" description="C-type lectin" evidence="1">
    <location>
        <begin position="68"/>
        <end position="180"/>
    </location>
</feature>
<accession>A0AA47P937</accession>
<reference evidence="2" key="1">
    <citation type="journal article" date="2023" name="Front. Mar. Sci.">
        <title>A new Merluccius polli reference genome to investigate the effects of global change in West African waters.</title>
        <authorList>
            <person name="Mateo J.L."/>
            <person name="Blanco-Fernandez C."/>
            <person name="Garcia-Vazquez E."/>
            <person name="Machado-Schiaffino G."/>
        </authorList>
    </citation>
    <scope>NUCLEOTIDE SEQUENCE</scope>
    <source>
        <strain evidence="2">C29</strain>
        <tissue evidence="2">Fin</tissue>
    </source>
</reference>
<dbReference type="PROSITE" id="PS50041">
    <property type="entry name" value="C_TYPE_LECTIN_2"/>
    <property type="match status" value="3"/>
</dbReference>
<feature type="domain" description="C-type lectin" evidence="1">
    <location>
        <begin position="272"/>
        <end position="390"/>
    </location>
</feature>
<dbReference type="SMART" id="SM00034">
    <property type="entry name" value="CLECT"/>
    <property type="match status" value="2"/>
</dbReference>
<evidence type="ECO:0000313" key="3">
    <source>
        <dbReference type="Proteomes" id="UP001174136"/>
    </source>
</evidence>
<name>A0AA47P937_MERPO</name>
<dbReference type="EMBL" id="JAOPHQ010000283">
    <property type="protein sequence ID" value="KAK0155581.1"/>
    <property type="molecule type" value="Genomic_DNA"/>
</dbReference>
<keyword evidence="3" id="KW-1185">Reference proteome</keyword>
<feature type="domain" description="C-type lectin" evidence="1">
    <location>
        <begin position="191"/>
        <end position="277"/>
    </location>
</feature>
<dbReference type="PANTHER" id="PTHR45784">
    <property type="entry name" value="C-TYPE LECTIN DOMAIN FAMILY 20 MEMBER A-RELATED"/>
    <property type="match status" value="1"/>
</dbReference>
<comment type="caution">
    <text evidence="2">The sequence shown here is derived from an EMBL/GenBank/DDBJ whole genome shotgun (WGS) entry which is preliminary data.</text>
</comment>
<dbReference type="InterPro" id="IPR001304">
    <property type="entry name" value="C-type_lectin-like"/>
</dbReference>
<dbReference type="CDD" id="cd00037">
    <property type="entry name" value="CLECT"/>
    <property type="match status" value="2"/>
</dbReference>
<sequence length="392" mass="44903">MNKGKKRHFTESELEIVVNDVEPRREILSGPLSAGINMKRKEMRGSVCVTRVRYSLGILLKDTYSVSLNVKRYIYYVEHENTWKEAQQYCQKEYIDLVALGFSEENNVTASLVDDTAKGAVSQVWIGLYRDPANISQWSWTETRDPGPSGVSVGMDCALLDPNAELRSALCSEERMFYCSPGNTRSHKKHTWDVAQQNCGKGALSTVKETNIKDFPQLGWVGLRRGTDGIWKWTGEPSDFFGWALRHPKNTDCGALSVATGDLLGDQCDHRHGFVCYGDNLVMVRESKTWEEALQHCRDLSDHFGRYDLLSSQYDHIYTSRHALQALTNEVWIGLRFLAGEWKWTDGDKLRNKQGLPHCAPQWKHCGTRHKYKSTLELKDCMEKRDFICYKE</sequence>
<proteinExistence type="predicted"/>